<feature type="domain" description="Peptidase M16 C-terminal" evidence="11">
    <location>
        <begin position="722"/>
        <end position="884"/>
    </location>
</feature>
<keyword evidence="3" id="KW-0645">Protease</keyword>
<gene>
    <name evidence="12" type="ORF">Q0812_02480</name>
</gene>
<dbReference type="Gene3D" id="3.30.830.10">
    <property type="entry name" value="Metalloenzyme, LuxS/M16 peptidase-like"/>
    <property type="match status" value="4"/>
</dbReference>
<dbReference type="PROSITE" id="PS00143">
    <property type="entry name" value="INSULINASE"/>
    <property type="match status" value="1"/>
</dbReference>
<dbReference type="InterPro" id="IPR050626">
    <property type="entry name" value="Peptidase_M16"/>
</dbReference>
<dbReference type="Pfam" id="PF05193">
    <property type="entry name" value="Peptidase_M16_C"/>
    <property type="match status" value="2"/>
</dbReference>
<dbReference type="SUPFAM" id="SSF63411">
    <property type="entry name" value="LuxS/MPP-like metallohydrolase"/>
    <property type="match status" value="4"/>
</dbReference>
<evidence type="ECO:0000259" key="11">
    <source>
        <dbReference type="Pfam" id="PF05193"/>
    </source>
</evidence>
<keyword evidence="4" id="KW-0479">Metal-binding</keyword>
<dbReference type="Proteomes" id="UP001169063">
    <property type="component" value="Unassembled WGS sequence"/>
</dbReference>
<dbReference type="InterPro" id="IPR011765">
    <property type="entry name" value="Pept_M16_N"/>
</dbReference>
<keyword evidence="5" id="KW-0378">Hydrolase</keyword>
<evidence type="ECO:0000256" key="6">
    <source>
        <dbReference type="ARBA" id="ARBA00022833"/>
    </source>
</evidence>
<evidence type="ECO:0000313" key="12">
    <source>
        <dbReference type="EMBL" id="MDO1558298.1"/>
    </source>
</evidence>
<sequence>MIKNRMLAAASALALLTASPALAALQQAPAPAASSLRPFQNVLPHERSDLAPDPAVRFGRLPNGMRYAIMHNETPPNQGVLRLRVDAGSLMERDDQRGLAHFMEHMVFNGTTGIPEGQLLPILERLGLQFGADTNAVTGFESTTYQLDLPRTNDETVDTSLRVMREMMGEALLDADAIDRERGIILSEERTRATPGLRGLIALIDFVVPGQLVTQRLPIGTTESLRTADRQKFVDFYRGYYRPERATLIAVGDFDVDAMEAKIRSTFSSWEAVGPAGPEPDLGALQPRQIEARIFSEPGASSNVQIFWSRPLDWSPDTAAKRSQDLVTQLGFAVLNRRLGALARGAEPPFIGAGAGEQDLFESAELTSLSATIQPGQWASALAALDEEQRRIVQYGVRADELAREVSEFHEALRAAAARAGTRPSTALANGLVGSLEEQQVFTAPQADLELFESVAATVTPEAVNAALAAAFTGNGPLVFLNSPQPVEGGEAAVLEAYQEARERPVAAGEAQAAVDWAYTDFGQPGQVAERTELDGVGATAIRFANGVRLTVKPTDFTDNQVLVALRLGQGYQGLPTDRVPPTWAAPFVLGEGGLGRMTQDQVEQALTGKLYGLQFAQTDDAYRLSGSTRPEDLLTQMQVMAAYVTDPGWRPEPLARSQSLLTQQLDQLRATPAGVFALEAGHLLRGGDQRWALPNAEQIAATQMSDIRGALEPQMSNGPVEITIVGDVTVEDAIAAVASTFGALPARGQLPAIPAGADQVSFPQGAAQPVTFTHGGRADQALGFVAWPTTDYGSDTRESRAIQVLGDVMRLRLIEELREGQAVTYSPNVGTTASWEFPGYGYVSASIQVPPERLEGFFGDVDRIAASLVETPITADELERARRPRIENLLRQRNQNGYWVGQLDDVQSDPRTLPSILNAQAELEALTPADIQAVAQRYLRADRAWRAQAVPAAGAAGGE</sequence>
<dbReference type="InterPro" id="IPR011249">
    <property type="entry name" value="Metalloenz_LuxS/M16"/>
</dbReference>
<evidence type="ECO:0000256" key="3">
    <source>
        <dbReference type="ARBA" id="ARBA00022670"/>
    </source>
</evidence>
<name>A0ABT8SIA5_9CAUL</name>
<evidence type="ECO:0000259" key="10">
    <source>
        <dbReference type="Pfam" id="PF00675"/>
    </source>
</evidence>
<feature type="chain" id="PRO_5045133886" evidence="9">
    <location>
        <begin position="24"/>
        <end position="960"/>
    </location>
</feature>
<dbReference type="EMBL" id="JAUKTR010000001">
    <property type="protein sequence ID" value="MDO1558298.1"/>
    <property type="molecule type" value="Genomic_DNA"/>
</dbReference>
<evidence type="ECO:0000256" key="8">
    <source>
        <dbReference type="RuleBase" id="RU004447"/>
    </source>
</evidence>
<proteinExistence type="inferred from homology"/>
<protein>
    <submittedName>
        <fullName evidence="12">Insulinase family protein</fullName>
    </submittedName>
</protein>
<reference evidence="12" key="1">
    <citation type="submission" date="2023-07" db="EMBL/GenBank/DDBJ databases">
        <title>Brevundimonas soil sp. nov., isolated from the soil of chemical plant.</title>
        <authorList>
            <person name="Wu N."/>
        </authorList>
    </citation>
    <scope>NUCLEOTIDE SEQUENCE</scope>
    <source>
        <strain evidence="12">XZ-24</strain>
    </source>
</reference>
<evidence type="ECO:0000256" key="1">
    <source>
        <dbReference type="ARBA" id="ARBA00001947"/>
    </source>
</evidence>
<feature type="signal peptide" evidence="9">
    <location>
        <begin position="1"/>
        <end position="23"/>
    </location>
</feature>
<keyword evidence="9" id="KW-0732">Signal</keyword>
<dbReference type="PANTHER" id="PTHR43690:SF17">
    <property type="entry name" value="PROTEIN YHJJ"/>
    <property type="match status" value="1"/>
</dbReference>
<evidence type="ECO:0000256" key="7">
    <source>
        <dbReference type="ARBA" id="ARBA00023049"/>
    </source>
</evidence>
<keyword evidence="13" id="KW-1185">Reference proteome</keyword>
<evidence type="ECO:0000313" key="13">
    <source>
        <dbReference type="Proteomes" id="UP001169063"/>
    </source>
</evidence>
<evidence type="ECO:0000256" key="2">
    <source>
        <dbReference type="ARBA" id="ARBA00007261"/>
    </source>
</evidence>
<dbReference type="PANTHER" id="PTHR43690">
    <property type="entry name" value="NARDILYSIN"/>
    <property type="match status" value="1"/>
</dbReference>
<evidence type="ECO:0000256" key="5">
    <source>
        <dbReference type="ARBA" id="ARBA00022801"/>
    </source>
</evidence>
<dbReference type="Pfam" id="PF00675">
    <property type="entry name" value="Peptidase_M16"/>
    <property type="match status" value="1"/>
</dbReference>
<dbReference type="InterPro" id="IPR001431">
    <property type="entry name" value="Pept_M16_Zn_BS"/>
</dbReference>
<evidence type="ECO:0000256" key="4">
    <source>
        <dbReference type="ARBA" id="ARBA00022723"/>
    </source>
</evidence>
<feature type="domain" description="Peptidase M16 N-terminal" evidence="10">
    <location>
        <begin position="71"/>
        <end position="188"/>
    </location>
</feature>
<comment type="similarity">
    <text evidence="2 8">Belongs to the peptidase M16 family.</text>
</comment>
<keyword evidence="7" id="KW-0482">Metalloprotease</keyword>
<accession>A0ABT8SIA5</accession>
<evidence type="ECO:0000256" key="9">
    <source>
        <dbReference type="SAM" id="SignalP"/>
    </source>
</evidence>
<keyword evidence="6" id="KW-0862">Zinc</keyword>
<dbReference type="InterPro" id="IPR007863">
    <property type="entry name" value="Peptidase_M16_C"/>
</dbReference>
<comment type="cofactor">
    <cofactor evidence="1">
        <name>Zn(2+)</name>
        <dbReference type="ChEBI" id="CHEBI:29105"/>
    </cofactor>
</comment>
<organism evidence="12 13">
    <name type="scientific">Peiella sedimenti</name>
    <dbReference type="NCBI Taxonomy" id="3061083"/>
    <lineage>
        <taxon>Bacteria</taxon>
        <taxon>Pseudomonadati</taxon>
        <taxon>Pseudomonadota</taxon>
        <taxon>Alphaproteobacteria</taxon>
        <taxon>Caulobacterales</taxon>
        <taxon>Caulobacteraceae</taxon>
        <taxon>Peiella</taxon>
    </lineage>
</organism>
<feature type="domain" description="Peptidase M16 C-terminal" evidence="11">
    <location>
        <begin position="229"/>
        <end position="406"/>
    </location>
</feature>
<comment type="caution">
    <text evidence="12">The sequence shown here is derived from an EMBL/GenBank/DDBJ whole genome shotgun (WGS) entry which is preliminary data.</text>
</comment>
<dbReference type="RefSeq" id="WP_302108718.1">
    <property type="nucleotide sequence ID" value="NZ_JAUKTR010000001.1"/>
</dbReference>